<evidence type="ECO:0000259" key="2">
    <source>
        <dbReference type="Pfam" id="PF12231"/>
    </source>
</evidence>
<evidence type="ECO:0000256" key="1">
    <source>
        <dbReference type="SAM" id="MobiDB-lite"/>
    </source>
</evidence>
<feature type="domain" description="Telomere-associated protein Rif1 N-terminal" evidence="2">
    <location>
        <begin position="107"/>
        <end position="455"/>
    </location>
</feature>
<reference evidence="3" key="1">
    <citation type="submission" date="2023-03" db="EMBL/GenBank/DDBJ databases">
        <title>Massive genome expansion in bonnet fungi (Mycena s.s.) driven by repeated elements and novel gene families across ecological guilds.</title>
        <authorList>
            <consortium name="Lawrence Berkeley National Laboratory"/>
            <person name="Harder C.B."/>
            <person name="Miyauchi S."/>
            <person name="Viragh M."/>
            <person name="Kuo A."/>
            <person name="Thoen E."/>
            <person name="Andreopoulos B."/>
            <person name="Lu D."/>
            <person name="Skrede I."/>
            <person name="Drula E."/>
            <person name="Henrissat B."/>
            <person name="Morin E."/>
            <person name="Kohler A."/>
            <person name="Barry K."/>
            <person name="LaButti K."/>
            <person name="Morin E."/>
            <person name="Salamov A."/>
            <person name="Lipzen A."/>
            <person name="Mereny Z."/>
            <person name="Hegedus B."/>
            <person name="Baldrian P."/>
            <person name="Stursova M."/>
            <person name="Weitz H."/>
            <person name="Taylor A."/>
            <person name="Grigoriev I.V."/>
            <person name="Nagy L.G."/>
            <person name="Martin F."/>
            <person name="Kauserud H."/>
        </authorList>
    </citation>
    <scope>NUCLEOTIDE SEQUENCE</scope>
    <source>
        <strain evidence="3">CBHHK200</strain>
    </source>
</reference>
<protein>
    <recommendedName>
        <fullName evidence="2">Telomere-associated protein Rif1 N-terminal domain-containing protein</fullName>
    </recommendedName>
</protein>
<dbReference type="SUPFAM" id="SSF48371">
    <property type="entry name" value="ARM repeat"/>
    <property type="match status" value="1"/>
</dbReference>
<comment type="caution">
    <text evidence="3">The sequence shown here is derived from an EMBL/GenBank/DDBJ whole genome shotgun (WGS) entry which is preliminary data.</text>
</comment>
<dbReference type="EMBL" id="JARJCM010000154">
    <property type="protein sequence ID" value="KAJ7025409.1"/>
    <property type="molecule type" value="Genomic_DNA"/>
</dbReference>
<feature type="region of interest" description="Disordered" evidence="1">
    <location>
        <begin position="1060"/>
        <end position="1090"/>
    </location>
</feature>
<dbReference type="InterPro" id="IPR022031">
    <property type="entry name" value="Rif1_N"/>
</dbReference>
<feature type="region of interest" description="Disordered" evidence="1">
    <location>
        <begin position="1235"/>
        <end position="1267"/>
    </location>
</feature>
<feature type="compositionally biased region" description="Pro residues" evidence="1">
    <location>
        <begin position="1070"/>
        <end position="1089"/>
    </location>
</feature>
<dbReference type="Gene3D" id="1.25.10.10">
    <property type="entry name" value="Leucine-rich Repeat Variant"/>
    <property type="match status" value="1"/>
</dbReference>
<sequence>MKLTVQKENFLSKELRTTWTAQEKHRPPAKVASAPLKSILKNTSTVIPSSYMPPAAKAPIDGALASPAYFMSAAETLLESTGPNADDISVHDLIEAYNTFSQRIRTQIRGILSAEATLPALTSLAECCHQLSEVLRRDLIRTREEPFPQSRRTSFKLDSIQSISELDEEIIIARDLALLSQQVLRFLSDIFSFPALHSIFSTNDLRLILGELLVLGSASYLPSPSSQRTWTLLVWILSVQTLPSAVLSPVKREIVTVLKRAVDGEIGKGQAKLDALQASSQLLTQYPSLFISPLLAIFPCILQHLIADSAIIRLQAVNALGRFALAKINTLSTSANSCHASIAETLTTFINTQTSKLKSIQSELRLRPLITAALTTRSPKNPADSPFWVVQLLASFVVLLGDSVFSNPRAIKLTLQSLQEIAVHKQKLVKCLHPYVWKCLVWVFSRLPISTDDKTRDSVFLTLIQDLRGGIGLALILSLLAVAPNDGSCDTSDSVKRILEVVKDMMSNGEPNTQAEGVALLTQLLYTPTPPTAPAAPYKFNILVPQLFNGSLVPSKGDNVFTTVRNLERLDPGQVRQLTDAEILHHWDALADRWVKATNISLSPGFEALKLKTPYLTTLEYKQNLLHGWQSLLLMPSDLTQGFAHLTTQEPFATKIGALICSFIAPSESSEAQVQRLVLVRKMWRTMTNVFQRDWLSSLAETVLVAVLKQGYNLADEQIRGAWAELCSELISLGLPSAVGIVREQGEAQMPAELQKQLWLLAVKSIGKSDAPAPWMDVAYLISIPFGAWSMTKSEIDIWNRLLKAAMRNADLNQATLFVEYVFENIKDLHRLSDSPNELATLLSHVNLAGRTGLPQVTISALVKVLNDLYPQVLAPISLQIIQRIRDIILSAPSTLALPLLLELQDSICKWLEDDANVLGEDARREITECLFSAPLSTIHGLEPSGKNLVLISRFLATVADADAFEKFWRVTYHGRDEFYDLYPESIKTSLRAFTDVFGGSLAADLSMENHSQMESSCAPDSQPSQAIPTSSLDYYADESRYPLESDTVAMGDTRFMDVADGSASTARPPSSPIQPATSPPATSPPPRAQPVFSAALDQLQDYSSRLDESSVLSIVNASASSHSTVRGKTPQALSQSNSSTRSSKRVRTGVDDTSASKRRKTSPEIEFIPPESNAVAVPSRCAGESISEPVSRRPSVGLSDHALSQPIPSSRKREGKRKIVLECVQIPTYQESKRRRLEFSLPTPSPSFRPPPPRQPNPPDDEEDYDSWEASLSIAQVQHVQHELGATSDYPSVDETSMNVDESRPHVPPDPSSSRRSQTVPIPPRERHPTPLRRSTTSARLGALQHALTLVSDDASQTPVPVLMQASRLVHEIGAALNEQMSRELNRR</sequence>
<gene>
    <name evidence="3" type="ORF">C8F04DRAFT_1128891</name>
</gene>
<evidence type="ECO:0000313" key="4">
    <source>
        <dbReference type="Proteomes" id="UP001218188"/>
    </source>
</evidence>
<feature type="compositionally biased region" description="Pro residues" evidence="1">
    <location>
        <begin position="1244"/>
        <end position="1259"/>
    </location>
</feature>
<organism evidence="3 4">
    <name type="scientific">Mycena alexandri</name>
    <dbReference type="NCBI Taxonomy" id="1745969"/>
    <lineage>
        <taxon>Eukaryota</taxon>
        <taxon>Fungi</taxon>
        <taxon>Dikarya</taxon>
        <taxon>Basidiomycota</taxon>
        <taxon>Agaricomycotina</taxon>
        <taxon>Agaricomycetes</taxon>
        <taxon>Agaricomycetidae</taxon>
        <taxon>Agaricales</taxon>
        <taxon>Marasmiineae</taxon>
        <taxon>Mycenaceae</taxon>
        <taxon>Mycena</taxon>
    </lineage>
</organism>
<feature type="region of interest" description="Disordered" evidence="1">
    <location>
        <begin position="1288"/>
        <end position="1337"/>
    </location>
</feature>
<dbReference type="Pfam" id="PF12231">
    <property type="entry name" value="Rif1_N"/>
    <property type="match status" value="1"/>
</dbReference>
<dbReference type="Proteomes" id="UP001218188">
    <property type="component" value="Unassembled WGS sequence"/>
</dbReference>
<name>A0AAD6SD63_9AGAR</name>
<dbReference type="InterPro" id="IPR016024">
    <property type="entry name" value="ARM-type_fold"/>
</dbReference>
<evidence type="ECO:0000313" key="3">
    <source>
        <dbReference type="EMBL" id="KAJ7025409.1"/>
    </source>
</evidence>
<accession>A0AAD6SD63</accession>
<proteinExistence type="predicted"/>
<keyword evidence="4" id="KW-1185">Reference proteome</keyword>
<dbReference type="InterPro" id="IPR011989">
    <property type="entry name" value="ARM-like"/>
</dbReference>
<feature type="region of interest" description="Disordered" evidence="1">
    <location>
        <begin position="1119"/>
        <end position="1217"/>
    </location>
</feature>